<dbReference type="RefSeq" id="WP_313543217.1">
    <property type="nucleotide sequence ID" value="NZ_CP134880.1"/>
</dbReference>
<dbReference type="AlphaFoldDB" id="A0AA96FET6"/>
<evidence type="ECO:0000313" key="1">
    <source>
        <dbReference type="EMBL" id="WNM27266.1"/>
    </source>
</evidence>
<dbReference type="EMBL" id="CP134880">
    <property type="protein sequence ID" value="WNM27266.1"/>
    <property type="molecule type" value="Genomic_DNA"/>
</dbReference>
<gene>
    <name evidence="1" type="ORF">RN607_13835</name>
</gene>
<dbReference type="Proteomes" id="UP001303408">
    <property type="component" value="Chromosome"/>
</dbReference>
<dbReference type="KEGG" id="dcp:RN607_13835"/>
<proteinExistence type="predicted"/>
<reference evidence="1" key="1">
    <citation type="submission" date="2023-09" db="EMBL/GenBank/DDBJ databases">
        <title>Demequina sp. a novel bacteria isolated from Capsicum annuum.</title>
        <authorList>
            <person name="Humaira Z."/>
            <person name="Lee J."/>
            <person name="Cho D."/>
        </authorList>
    </citation>
    <scope>NUCLEOTIDE SEQUENCE</scope>
    <source>
        <strain evidence="1">PMTSA13</strain>
    </source>
</reference>
<name>A0AA96FET6_9MICO</name>
<accession>A0AA96FET6</accession>
<sequence>MTMLLAASGLRVRWTRPGWRTRIVTSTCIVVSAIALSSCDSYDRAYNTAERAALQGLGRVHAEAVTCVTSGLVSNPEFEDSSPPEWVTDCLNPRVLGISDKDLPNEITGLPRGSWLRTFEVEGGVATLTVTDVSEVSVSDGLNQVSKSAVQCWTAQINQHGAFSPPERLKCSDATVAVVESHYPDEPRSLITKGPDTANG</sequence>
<protein>
    <submittedName>
        <fullName evidence="1">Uncharacterized protein</fullName>
    </submittedName>
</protein>
<organism evidence="1">
    <name type="scientific">Demequina capsici</name>
    <dbReference type="NCBI Taxonomy" id="3075620"/>
    <lineage>
        <taxon>Bacteria</taxon>
        <taxon>Bacillati</taxon>
        <taxon>Actinomycetota</taxon>
        <taxon>Actinomycetes</taxon>
        <taxon>Micrococcales</taxon>
        <taxon>Demequinaceae</taxon>
        <taxon>Demequina</taxon>
    </lineage>
</organism>